<dbReference type="Pfam" id="PF01797">
    <property type="entry name" value="Y1_Tnp"/>
    <property type="match status" value="1"/>
</dbReference>
<organism evidence="2 3">
    <name type="scientific">Candidatus Nealsonbacteria bacterium CG_4_10_14_0_8_um_filter_37_14</name>
    <dbReference type="NCBI Taxonomy" id="1974684"/>
    <lineage>
        <taxon>Bacteria</taxon>
        <taxon>Candidatus Nealsoniibacteriota</taxon>
    </lineage>
</organism>
<dbReference type="SUPFAM" id="SSF143422">
    <property type="entry name" value="Transposase IS200-like"/>
    <property type="match status" value="1"/>
</dbReference>
<dbReference type="EMBL" id="PFLW01000019">
    <property type="protein sequence ID" value="PIY89530.1"/>
    <property type="molecule type" value="Genomic_DNA"/>
</dbReference>
<dbReference type="SMART" id="SM01321">
    <property type="entry name" value="Y1_Tnp"/>
    <property type="match status" value="1"/>
</dbReference>
<dbReference type="Proteomes" id="UP000230767">
    <property type="component" value="Unassembled WGS sequence"/>
</dbReference>
<protein>
    <recommendedName>
        <fullName evidence="1">Transposase IS200-like domain-containing protein</fullName>
    </recommendedName>
</protein>
<dbReference type="PANTHER" id="PTHR34322:SF2">
    <property type="entry name" value="TRANSPOSASE IS200-LIKE DOMAIN-CONTAINING PROTEIN"/>
    <property type="match status" value="1"/>
</dbReference>
<reference evidence="3" key="1">
    <citation type="submission" date="2017-09" db="EMBL/GenBank/DDBJ databases">
        <title>Depth-based differentiation of microbial function through sediment-hosted aquifers and enrichment of novel symbionts in the deep terrestrial subsurface.</title>
        <authorList>
            <person name="Probst A.J."/>
            <person name="Ladd B."/>
            <person name="Jarett J.K."/>
            <person name="Geller-Mcgrath D.E."/>
            <person name="Sieber C.M.K."/>
            <person name="Emerson J.B."/>
            <person name="Anantharaman K."/>
            <person name="Thomas B.C."/>
            <person name="Malmstrom R."/>
            <person name="Stieglmeier M."/>
            <person name="Klingl A."/>
            <person name="Woyke T."/>
            <person name="Ryan C.M."/>
            <person name="Banfield J.F."/>
        </authorList>
    </citation>
    <scope>NUCLEOTIDE SEQUENCE [LARGE SCALE GENOMIC DNA]</scope>
</reference>
<feature type="domain" description="Transposase IS200-like" evidence="1">
    <location>
        <begin position="9"/>
        <end position="153"/>
    </location>
</feature>
<evidence type="ECO:0000313" key="3">
    <source>
        <dbReference type="Proteomes" id="UP000230767"/>
    </source>
</evidence>
<accession>A0A2M7R7J8</accession>
<proteinExistence type="predicted"/>
<dbReference type="PANTHER" id="PTHR34322">
    <property type="entry name" value="TRANSPOSASE, Y1_TNP DOMAIN-CONTAINING"/>
    <property type="match status" value="1"/>
</dbReference>
<sequence length="236" mass="28007">MPIKRPQLVNGEIYHIVIRAIEELKLFRNKENCFRMIHDLFEFNDVDSVSSTPRWQMNKSPSRTVLANIDRKKRKILVEILAFCLMPNHVHLLVRQVRDGGISKFMRKIGAGYGLYYNQKYKRSGHVFQGRYRMVHIKNENQLKTVFVYIHTNPVAIVVPHWKEKGIKNYKKAIGFLEKYRWSSYLDYLDKKNFPSLTSREFLTKEMGGVKECKKFVDGWLKFKQELADFDRVAIE</sequence>
<dbReference type="GO" id="GO:0003677">
    <property type="term" value="F:DNA binding"/>
    <property type="evidence" value="ECO:0007669"/>
    <property type="project" value="InterPro"/>
</dbReference>
<evidence type="ECO:0000259" key="1">
    <source>
        <dbReference type="SMART" id="SM01321"/>
    </source>
</evidence>
<gene>
    <name evidence="2" type="ORF">COY73_00675</name>
</gene>
<name>A0A2M7R7J8_9BACT</name>
<dbReference type="InterPro" id="IPR002686">
    <property type="entry name" value="Transposase_17"/>
</dbReference>
<evidence type="ECO:0000313" key="2">
    <source>
        <dbReference type="EMBL" id="PIY89530.1"/>
    </source>
</evidence>
<dbReference type="GO" id="GO:0006313">
    <property type="term" value="P:DNA transposition"/>
    <property type="evidence" value="ECO:0007669"/>
    <property type="project" value="InterPro"/>
</dbReference>
<dbReference type="InterPro" id="IPR036515">
    <property type="entry name" value="Transposase_17_sf"/>
</dbReference>
<dbReference type="Gene3D" id="3.30.70.1290">
    <property type="entry name" value="Transposase IS200-like"/>
    <property type="match status" value="1"/>
</dbReference>
<dbReference type="GO" id="GO:0004803">
    <property type="term" value="F:transposase activity"/>
    <property type="evidence" value="ECO:0007669"/>
    <property type="project" value="InterPro"/>
</dbReference>
<dbReference type="AlphaFoldDB" id="A0A2M7R7J8"/>
<comment type="caution">
    <text evidence="2">The sequence shown here is derived from an EMBL/GenBank/DDBJ whole genome shotgun (WGS) entry which is preliminary data.</text>
</comment>